<proteinExistence type="inferred from homology"/>
<organism evidence="6 7">
    <name type="scientific">Vitreoscilla massiliensis</name>
    <dbReference type="NCBI Taxonomy" id="1689272"/>
    <lineage>
        <taxon>Bacteria</taxon>
        <taxon>Pseudomonadati</taxon>
        <taxon>Pseudomonadota</taxon>
        <taxon>Betaproteobacteria</taxon>
        <taxon>Neisseriales</taxon>
        <taxon>Neisseriaceae</taxon>
        <taxon>Vitreoscilla</taxon>
    </lineage>
</organism>
<protein>
    <submittedName>
        <fullName evidence="6">Class I SAM-dependent methyltransferase</fullName>
    </submittedName>
</protein>
<evidence type="ECO:0000313" key="6">
    <source>
        <dbReference type="EMBL" id="UOO90137.1"/>
    </source>
</evidence>
<dbReference type="GO" id="GO:0032259">
    <property type="term" value="P:methylation"/>
    <property type="evidence" value="ECO:0007669"/>
    <property type="project" value="UniProtKB-KW"/>
</dbReference>
<accession>A0ABY4E3Q0</accession>
<keyword evidence="4" id="KW-0949">S-adenosyl-L-methionine</keyword>
<keyword evidence="7" id="KW-1185">Reference proteome</keyword>
<keyword evidence="3" id="KW-0808">Transferase</keyword>
<dbReference type="InterPro" id="IPR050723">
    <property type="entry name" value="CFA/CMAS"/>
</dbReference>
<dbReference type="RefSeq" id="WP_058355969.1">
    <property type="nucleotide sequence ID" value="NZ_CABKVG010000008.1"/>
</dbReference>
<comment type="similarity">
    <text evidence="1">Belongs to the CFA/CMAS family.</text>
</comment>
<evidence type="ECO:0000256" key="2">
    <source>
        <dbReference type="ARBA" id="ARBA00022603"/>
    </source>
</evidence>
<evidence type="ECO:0000256" key="1">
    <source>
        <dbReference type="ARBA" id="ARBA00010815"/>
    </source>
</evidence>
<dbReference type="SUPFAM" id="SSF53335">
    <property type="entry name" value="S-adenosyl-L-methionine-dependent methyltransferases"/>
    <property type="match status" value="1"/>
</dbReference>
<dbReference type="PANTHER" id="PTHR43667:SF1">
    <property type="entry name" value="CYCLOPROPANE-FATTY-ACYL-PHOSPHOLIPID SYNTHASE"/>
    <property type="match status" value="1"/>
</dbReference>
<keyword evidence="5" id="KW-0443">Lipid metabolism</keyword>
<dbReference type="Proteomes" id="UP000832011">
    <property type="component" value="Chromosome"/>
</dbReference>
<dbReference type="PANTHER" id="PTHR43667">
    <property type="entry name" value="CYCLOPROPANE-FATTY-ACYL-PHOSPHOLIPID SYNTHASE"/>
    <property type="match status" value="1"/>
</dbReference>
<dbReference type="Pfam" id="PF02353">
    <property type="entry name" value="CMAS"/>
    <property type="match status" value="1"/>
</dbReference>
<evidence type="ECO:0000256" key="5">
    <source>
        <dbReference type="ARBA" id="ARBA00023098"/>
    </source>
</evidence>
<name>A0ABY4E3Q0_9NEIS</name>
<dbReference type="Gene3D" id="3.40.50.150">
    <property type="entry name" value="Vaccinia Virus protein VP39"/>
    <property type="match status" value="1"/>
</dbReference>
<dbReference type="GO" id="GO:0008168">
    <property type="term" value="F:methyltransferase activity"/>
    <property type="evidence" value="ECO:0007669"/>
    <property type="project" value="UniProtKB-KW"/>
</dbReference>
<dbReference type="CDD" id="cd02440">
    <property type="entry name" value="AdoMet_MTases"/>
    <property type="match status" value="1"/>
</dbReference>
<evidence type="ECO:0000313" key="7">
    <source>
        <dbReference type="Proteomes" id="UP000832011"/>
    </source>
</evidence>
<dbReference type="EMBL" id="CP091511">
    <property type="protein sequence ID" value="UOO90137.1"/>
    <property type="molecule type" value="Genomic_DNA"/>
</dbReference>
<sequence>MNKALATMVARQLQQHQLPLQIRLRSGQRLGAADAQVVLHVHDNAVLKHLARGHIGDIASAVVEGQADLDGSMREVMTLASMLLAQAPTLAHNHWWTRLWRYGHSLAQHSLHQDAANIQFHYDVSDDFYALWLDPRRIYSCAYYRATDMDLAAAQEAKLDLICRKLHLQADERLLDIGCGWGGLLVYAAEHYGIRGSGITLSRNQYAYAQALIAAKGLQNRLSIHLCDYRDFQTDTPFDKVASIGMFEHVGHAHMTAYFQTVRRLVKAGGLILNHGITAGGTRNSQLGGGMGDFIEKYIFPGGELLHIGEALRHVADAGLEAVDIENLRPHYAKTLWAWSDALEAQLPAALAILENTLSPAQANRVLRAYRLYLAGCAMSFEHAWISIHQILVTAPDGDVNHGRLRGAQSDYPFKRDWMYLT</sequence>
<evidence type="ECO:0000256" key="4">
    <source>
        <dbReference type="ARBA" id="ARBA00022691"/>
    </source>
</evidence>
<reference evidence="6 7" key="1">
    <citation type="journal article" date="2022" name="Res Sq">
        <title>Evolution of multicellular longitudinally dividing oral cavity symbionts (Neisseriaceae).</title>
        <authorList>
            <person name="Nyongesa S."/>
            <person name="Weber P."/>
            <person name="Bernet E."/>
            <person name="Pullido F."/>
            <person name="Nieckarz M."/>
            <person name="Delaby M."/>
            <person name="Nieves C."/>
            <person name="Viehboeck T."/>
            <person name="Krause N."/>
            <person name="Rivera-Millot A."/>
            <person name="Nakamura A."/>
            <person name="Vischer N."/>
            <person name="VanNieuwenhze M."/>
            <person name="Brun Y."/>
            <person name="Cava F."/>
            <person name="Bulgheresi S."/>
            <person name="Veyrier F."/>
        </authorList>
    </citation>
    <scope>NUCLEOTIDE SEQUENCE [LARGE SCALE GENOMIC DNA]</scope>
    <source>
        <strain evidence="6 7">SN4</strain>
    </source>
</reference>
<evidence type="ECO:0000256" key="3">
    <source>
        <dbReference type="ARBA" id="ARBA00022679"/>
    </source>
</evidence>
<dbReference type="InterPro" id="IPR003333">
    <property type="entry name" value="CMAS"/>
</dbReference>
<keyword evidence="2 6" id="KW-0489">Methyltransferase</keyword>
<dbReference type="PIRSF" id="PIRSF003085">
    <property type="entry name" value="CMAS"/>
    <property type="match status" value="1"/>
</dbReference>
<gene>
    <name evidence="6" type="ORF">LVJ82_03880</name>
</gene>
<dbReference type="InterPro" id="IPR029063">
    <property type="entry name" value="SAM-dependent_MTases_sf"/>
</dbReference>